<dbReference type="AlphaFoldDB" id="A0A1A8WVY4"/>
<gene>
    <name evidence="1" type="ORF">PMALA_059180</name>
</gene>
<feature type="non-terminal residue" evidence="1">
    <location>
        <position position="77"/>
    </location>
</feature>
<dbReference type="EMBL" id="FLQW01004617">
    <property type="protein sequence ID" value="SBS97134.1"/>
    <property type="molecule type" value="Genomic_DNA"/>
</dbReference>
<evidence type="ECO:0000313" key="2">
    <source>
        <dbReference type="Proteomes" id="UP000078597"/>
    </source>
</evidence>
<reference evidence="2" key="1">
    <citation type="submission" date="2016-05" db="EMBL/GenBank/DDBJ databases">
        <authorList>
            <person name="Naeem Raeece"/>
        </authorList>
    </citation>
    <scope>NUCLEOTIDE SEQUENCE [LARGE SCALE GENOMIC DNA]</scope>
</reference>
<proteinExistence type="predicted"/>
<evidence type="ECO:0000313" key="1">
    <source>
        <dbReference type="EMBL" id="SBS97134.1"/>
    </source>
</evidence>
<organism evidence="1 2">
    <name type="scientific">Plasmodium malariae</name>
    <dbReference type="NCBI Taxonomy" id="5858"/>
    <lineage>
        <taxon>Eukaryota</taxon>
        <taxon>Sar</taxon>
        <taxon>Alveolata</taxon>
        <taxon>Apicomplexa</taxon>
        <taxon>Aconoidasida</taxon>
        <taxon>Haemosporida</taxon>
        <taxon>Plasmodiidae</taxon>
        <taxon>Plasmodium</taxon>
        <taxon>Plasmodium (Plasmodium)</taxon>
    </lineage>
</organism>
<protein>
    <submittedName>
        <fullName evidence="1">GPI-anchored wall transfer protein 1, putative (GWT1)</fullName>
    </submittedName>
</protein>
<accession>A0A1A8WVY4</accession>
<dbReference type="Proteomes" id="UP000078597">
    <property type="component" value="Unassembled WGS sequence"/>
</dbReference>
<dbReference type="VEuPathDB" id="PlasmoDB:PmUG01_11047900"/>
<sequence length="77" mass="9406">MSELSKVTRNKNTFSYGNKRKSGKYSLHYEEYLYDMGKSYFEIILKNKKDIRKMQEANYDIIMEHYSSNRNEYELEL</sequence>
<name>A0A1A8WVY4_PLAMA</name>